<accession>A0A7H8T472</accession>
<evidence type="ECO:0000256" key="1">
    <source>
        <dbReference type="SAM" id="MobiDB-lite"/>
    </source>
</evidence>
<dbReference type="AlphaFoldDB" id="A0A7H8T472"/>
<organism evidence="2 3">
    <name type="scientific">Streptomyces chartreusis</name>
    <dbReference type="NCBI Taxonomy" id="1969"/>
    <lineage>
        <taxon>Bacteria</taxon>
        <taxon>Bacillati</taxon>
        <taxon>Actinomycetota</taxon>
        <taxon>Actinomycetes</taxon>
        <taxon>Kitasatosporales</taxon>
        <taxon>Streptomycetaceae</taxon>
        <taxon>Streptomyces</taxon>
    </lineage>
</organism>
<evidence type="ECO:0000313" key="3">
    <source>
        <dbReference type="Proteomes" id="UP000509418"/>
    </source>
</evidence>
<dbReference type="EMBL" id="CP056041">
    <property type="protein sequence ID" value="QKZ18289.1"/>
    <property type="molecule type" value="Genomic_DNA"/>
</dbReference>
<protein>
    <submittedName>
        <fullName evidence="2">Uncharacterized protein</fullName>
    </submittedName>
</protein>
<dbReference type="Proteomes" id="UP000509418">
    <property type="component" value="Chromosome"/>
</dbReference>
<feature type="compositionally biased region" description="Gly residues" evidence="1">
    <location>
        <begin position="121"/>
        <end position="138"/>
    </location>
</feature>
<dbReference type="RefSeq" id="WP_176575264.1">
    <property type="nucleotide sequence ID" value="NZ_CBDRGH010000017.1"/>
</dbReference>
<feature type="compositionally biased region" description="Basic and acidic residues" evidence="1">
    <location>
        <begin position="94"/>
        <end position="116"/>
    </location>
</feature>
<sequence>MTAQREIQDEELMGVAQDPEQALRLHRSLRTIADATSLDPDLREMARSVLSGGVDIKDAFQDPRYTEAVFQRMHEIRRAADEQTYEEQQQSKARFAEWDARQEAALDRERAERDAPVHGFGRTGAGGTAGGPGRSAQR</sequence>
<name>A0A7H8T472_STRCX</name>
<feature type="region of interest" description="Disordered" evidence="1">
    <location>
        <begin position="80"/>
        <end position="138"/>
    </location>
</feature>
<keyword evidence="3" id="KW-1185">Reference proteome</keyword>
<proteinExistence type="predicted"/>
<reference evidence="2 3" key="1">
    <citation type="submission" date="2020-06" db="EMBL/GenBank/DDBJ databases">
        <title>Genome mining for natural products.</title>
        <authorList>
            <person name="Zhang B."/>
            <person name="Shi J."/>
            <person name="Ge H."/>
        </authorList>
    </citation>
    <scope>NUCLEOTIDE SEQUENCE [LARGE SCALE GENOMIC DNA]</scope>
    <source>
        <strain evidence="2 3">NA02069</strain>
    </source>
</reference>
<evidence type="ECO:0000313" key="2">
    <source>
        <dbReference type="EMBL" id="QKZ18289.1"/>
    </source>
</evidence>
<gene>
    <name evidence="2" type="ORF">HUT05_13520</name>
</gene>